<comment type="caution">
    <text evidence="1">The sequence shown here is derived from an EMBL/GenBank/DDBJ whole genome shotgun (WGS) entry which is preliminary data.</text>
</comment>
<dbReference type="AlphaFoldDB" id="A0A9D4GZX4"/>
<name>A0A9D4GZX4_DREPO</name>
<keyword evidence="2" id="KW-1185">Reference proteome</keyword>
<sequence length="124" mass="14428">MLNCQALRRLPIPPEKRDGQRQDRWTLVTRAYRNIRQLVLDSPVVMKKTALQLFNVNNATLTKWYNDRVKVISANITIINLLATMQCIKKLLTYVLQFLFDHLSAFRVRSCSFLSRASGCQYPP</sequence>
<reference evidence="1" key="2">
    <citation type="submission" date="2020-11" db="EMBL/GenBank/DDBJ databases">
        <authorList>
            <person name="McCartney M.A."/>
            <person name="Auch B."/>
            <person name="Kono T."/>
            <person name="Mallez S."/>
            <person name="Becker A."/>
            <person name="Gohl D.M."/>
            <person name="Silverstein K.A.T."/>
            <person name="Koren S."/>
            <person name="Bechman K.B."/>
            <person name="Herman A."/>
            <person name="Abrahante J.E."/>
            <person name="Garbe J."/>
        </authorList>
    </citation>
    <scope>NUCLEOTIDE SEQUENCE</scope>
    <source>
        <strain evidence="1">Duluth1</strain>
        <tissue evidence="1">Whole animal</tissue>
    </source>
</reference>
<dbReference type="EMBL" id="JAIWYP010000005">
    <property type="protein sequence ID" value="KAH3826058.1"/>
    <property type="molecule type" value="Genomic_DNA"/>
</dbReference>
<evidence type="ECO:0000313" key="1">
    <source>
        <dbReference type="EMBL" id="KAH3826058.1"/>
    </source>
</evidence>
<reference evidence="1" key="1">
    <citation type="journal article" date="2019" name="bioRxiv">
        <title>The Genome of the Zebra Mussel, Dreissena polymorpha: A Resource for Invasive Species Research.</title>
        <authorList>
            <person name="McCartney M.A."/>
            <person name="Auch B."/>
            <person name="Kono T."/>
            <person name="Mallez S."/>
            <person name="Zhang Y."/>
            <person name="Obille A."/>
            <person name="Becker A."/>
            <person name="Abrahante J.E."/>
            <person name="Garbe J."/>
            <person name="Badalamenti J.P."/>
            <person name="Herman A."/>
            <person name="Mangelson H."/>
            <person name="Liachko I."/>
            <person name="Sullivan S."/>
            <person name="Sone E.D."/>
            <person name="Koren S."/>
            <person name="Silverstein K.A.T."/>
            <person name="Beckman K.B."/>
            <person name="Gohl D.M."/>
        </authorList>
    </citation>
    <scope>NUCLEOTIDE SEQUENCE</scope>
    <source>
        <strain evidence="1">Duluth1</strain>
        <tissue evidence="1">Whole animal</tissue>
    </source>
</reference>
<proteinExistence type="predicted"/>
<accession>A0A9D4GZX4</accession>
<dbReference type="Proteomes" id="UP000828390">
    <property type="component" value="Unassembled WGS sequence"/>
</dbReference>
<protein>
    <submittedName>
        <fullName evidence="1">Uncharacterized protein</fullName>
    </submittedName>
</protein>
<gene>
    <name evidence="1" type="ORF">DPMN_127947</name>
</gene>
<organism evidence="1 2">
    <name type="scientific">Dreissena polymorpha</name>
    <name type="common">Zebra mussel</name>
    <name type="synonym">Mytilus polymorpha</name>
    <dbReference type="NCBI Taxonomy" id="45954"/>
    <lineage>
        <taxon>Eukaryota</taxon>
        <taxon>Metazoa</taxon>
        <taxon>Spiralia</taxon>
        <taxon>Lophotrochozoa</taxon>
        <taxon>Mollusca</taxon>
        <taxon>Bivalvia</taxon>
        <taxon>Autobranchia</taxon>
        <taxon>Heteroconchia</taxon>
        <taxon>Euheterodonta</taxon>
        <taxon>Imparidentia</taxon>
        <taxon>Neoheterodontei</taxon>
        <taxon>Myida</taxon>
        <taxon>Dreissenoidea</taxon>
        <taxon>Dreissenidae</taxon>
        <taxon>Dreissena</taxon>
    </lineage>
</organism>
<evidence type="ECO:0000313" key="2">
    <source>
        <dbReference type="Proteomes" id="UP000828390"/>
    </source>
</evidence>